<keyword evidence="7 8" id="KW-0472">Membrane</keyword>
<reference evidence="12" key="1">
    <citation type="submission" date="2021-01" db="EMBL/GenBank/DDBJ databases">
        <authorList>
            <person name="Corre E."/>
            <person name="Pelletier E."/>
            <person name="Niang G."/>
            <person name="Scheremetjew M."/>
            <person name="Finn R."/>
            <person name="Kale V."/>
            <person name="Holt S."/>
            <person name="Cochrane G."/>
            <person name="Meng A."/>
            <person name="Brown T."/>
            <person name="Cohen L."/>
        </authorList>
    </citation>
    <scope>NUCLEOTIDE SEQUENCE</scope>
    <source>
        <strain evidence="12">CCMP644</strain>
    </source>
</reference>
<keyword evidence="4 8" id="KW-0812">Transmembrane</keyword>
<name>A0A6U4KEG7_HEMAN</name>
<evidence type="ECO:0008006" key="13">
    <source>
        <dbReference type="Google" id="ProtNLM"/>
    </source>
</evidence>
<keyword evidence="11" id="KW-0732">Signal</keyword>
<comment type="subcellular location">
    <subcellularLocation>
        <location evidence="1">Membrane</location>
        <topology evidence="1">Multi-pass membrane protein</topology>
    </subcellularLocation>
</comment>
<dbReference type="EMBL" id="HBFX01000642">
    <property type="protein sequence ID" value="CAD8945848.1"/>
    <property type="molecule type" value="Transcribed_RNA"/>
</dbReference>
<evidence type="ECO:0000256" key="10">
    <source>
        <dbReference type="SAM" id="MobiDB-lite"/>
    </source>
</evidence>
<dbReference type="InterPro" id="IPR023395">
    <property type="entry name" value="MCP_dom_sf"/>
</dbReference>
<evidence type="ECO:0000256" key="8">
    <source>
        <dbReference type="PROSITE-ProRule" id="PRU00282"/>
    </source>
</evidence>
<dbReference type="PANTHER" id="PTHR45667">
    <property type="entry name" value="S-ADENOSYLMETHIONINE MITOCHONDRIAL CARRIER PROTEIN"/>
    <property type="match status" value="1"/>
</dbReference>
<evidence type="ECO:0000313" key="12">
    <source>
        <dbReference type="EMBL" id="CAD8945848.1"/>
    </source>
</evidence>
<feature type="repeat" description="Solcar" evidence="8">
    <location>
        <begin position="235"/>
        <end position="325"/>
    </location>
</feature>
<evidence type="ECO:0000256" key="6">
    <source>
        <dbReference type="ARBA" id="ARBA00022989"/>
    </source>
</evidence>
<dbReference type="SUPFAM" id="SSF103506">
    <property type="entry name" value="Mitochondrial carrier"/>
    <property type="match status" value="1"/>
</dbReference>
<evidence type="ECO:0000256" key="1">
    <source>
        <dbReference type="ARBA" id="ARBA00004141"/>
    </source>
</evidence>
<evidence type="ECO:0000256" key="11">
    <source>
        <dbReference type="SAM" id="SignalP"/>
    </source>
</evidence>
<protein>
    <recommendedName>
        <fullName evidence="13">Mitochondrial carrier protein</fullName>
    </recommendedName>
</protein>
<keyword evidence="3 9" id="KW-0813">Transport</keyword>
<dbReference type="InterPro" id="IPR002067">
    <property type="entry name" value="MCP"/>
</dbReference>
<feature type="chain" id="PRO_5030160325" description="Mitochondrial carrier protein" evidence="11">
    <location>
        <begin position="24"/>
        <end position="337"/>
    </location>
</feature>
<gene>
    <name evidence="12" type="ORF">HAND00432_LOCUS365</name>
</gene>
<sequence length="337" mass="36354">MFSRRTVAAWALAAFLLVALVAAEGSDQTESEKPKPPPPKKPAGGAPCSFKGGAWKNSLSQTEKMWAGSLARLCAQTLLHPLDTIRTRRQAAGGLTTTPKDMLKGLVPQMLGAMPAGALQFIAYEQTKTELNSLCKNQTLGGLRPHLTEICAAAVGAAAASLVRVPQERVKQPIQADLYPNMMAAINANLKSGGLKSFYTGFTATILRDIPWNTLSFFFFNIFKTLYESMSHMAPNQRDTMAIGAVGGALAAIIMTPVDVVKTRLMLQKVGPDGKLPYMGIIHALFKISKDEGPGALMKGLTPRMMYLGPLAAITMSIYEKIGKKMLLDKGPNWCKK</sequence>
<dbReference type="GO" id="GO:0016020">
    <property type="term" value="C:membrane"/>
    <property type="evidence" value="ECO:0007669"/>
    <property type="project" value="UniProtKB-SubCell"/>
</dbReference>
<feature type="repeat" description="Solcar" evidence="8">
    <location>
        <begin position="144"/>
        <end position="226"/>
    </location>
</feature>
<feature type="region of interest" description="Disordered" evidence="10">
    <location>
        <begin position="27"/>
        <end position="49"/>
    </location>
</feature>
<feature type="signal peptide" evidence="11">
    <location>
        <begin position="1"/>
        <end position="23"/>
    </location>
</feature>
<dbReference type="Gene3D" id="1.50.40.10">
    <property type="entry name" value="Mitochondrial carrier domain"/>
    <property type="match status" value="1"/>
</dbReference>
<organism evidence="12">
    <name type="scientific">Hemiselmis andersenii</name>
    <name type="common">Cryptophyte alga</name>
    <dbReference type="NCBI Taxonomy" id="464988"/>
    <lineage>
        <taxon>Eukaryota</taxon>
        <taxon>Cryptophyceae</taxon>
        <taxon>Cryptomonadales</taxon>
        <taxon>Hemiselmidaceae</taxon>
        <taxon>Hemiselmis</taxon>
    </lineage>
</organism>
<dbReference type="PROSITE" id="PS50920">
    <property type="entry name" value="SOLCAR"/>
    <property type="match status" value="2"/>
</dbReference>
<dbReference type="AlphaFoldDB" id="A0A6U4KEG7"/>
<dbReference type="Pfam" id="PF00153">
    <property type="entry name" value="Mito_carr"/>
    <property type="match status" value="3"/>
</dbReference>
<evidence type="ECO:0000256" key="7">
    <source>
        <dbReference type="ARBA" id="ARBA00023136"/>
    </source>
</evidence>
<proteinExistence type="inferred from homology"/>
<keyword evidence="6" id="KW-1133">Transmembrane helix</keyword>
<comment type="similarity">
    <text evidence="2 9">Belongs to the mitochondrial carrier (TC 2.A.29) family.</text>
</comment>
<evidence type="ECO:0000256" key="2">
    <source>
        <dbReference type="ARBA" id="ARBA00006375"/>
    </source>
</evidence>
<keyword evidence="5" id="KW-0677">Repeat</keyword>
<dbReference type="InterPro" id="IPR018108">
    <property type="entry name" value="MCP_transmembrane"/>
</dbReference>
<evidence type="ECO:0000256" key="9">
    <source>
        <dbReference type="RuleBase" id="RU000488"/>
    </source>
</evidence>
<dbReference type="PRINTS" id="PR00926">
    <property type="entry name" value="MITOCARRIER"/>
</dbReference>
<evidence type="ECO:0000256" key="3">
    <source>
        <dbReference type="ARBA" id="ARBA00022448"/>
    </source>
</evidence>
<accession>A0A6U4KEG7</accession>
<evidence type="ECO:0000256" key="5">
    <source>
        <dbReference type="ARBA" id="ARBA00022737"/>
    </source>
</evidence>
<evidence type="ECO:0000256" key="4">
    <source>
        <dbReference type="ARBA" id="ARBA00022692"/>
    </source>
</evidence>
<dbReference type="GO" id="GO:0055085">
    <property type="term" value="P:transmembrane transport"/>
    <property type="evidence" value="ECO:0007669"/>
    <property type="project" value="InterPro"/>
</dbReference>